<name>A0A9P6ZSX6_9AGAM</name>
<dbReference type="EMBL" id="JABBWD010000028">
    <property type="protein sequence ID" value="KAG1776164.1"/>
    <property type="molecule type" value="Genomic_DNA"/>
</dbReference>
<gene>
    <name evidence="1" type="ORF">EV702DRAFT_1180018</name>
</gene>
<dbReference type="Proteomes" id="UP000714275">
    <property type="component" value="Unassembled WGS sequence"/>
</dbReference>
<reference evidence="1" key="1">
    <citation type="journal article" date="2020" name="New Phytol.">
        <title>Comparative genomics reveals dynamic genome evolution in host specialist ectomycorrhizal fungi.</title>
        <authorList>
            <person name="Lofgren L.A."/>
            <person name="Nguyen N.H."/>
            <person name="Vilgalys R."/>
            <person name="Ruytinx J."/>
            <person name="Liao H.L."/>
            <person name="Branco S."/>
            <person name="Kuo A."/>
            <person name="LaButti K."/>
            <person name="Lipzen A."/>
            <person name="Andreopoulos W."/>
            <person name="Pangilinan J."/>
            <person name="Riley R."/>
            <person name="Hundley H."/>
            <person name="Na H."/>
            <person name="Barry K."/>
            <person name="Grigoriev I.V."/>
            <person name="Stajich J.E."/>
            <person name="Kennedy P.G."/>
        </authorList>
    </citation>
    <scope>NUCLEOTIDE SEQUENCE</scope>
    <source>
        <strain evidence="1">DOB743</strain>
    </source>
</reference>
<comment type="caution">
    <text evidence="1">The sequence shown here is derived from an EMBL/GenBank/DDBJ whole genome shotgun (WGS) entry which is preliminary data.</text>
</comment>
<dbReference type="InterPro" id="IPR041078">
    <property type="entry name" value="Plavaka"/>
</dbReference>
<keyword evidence="2" id="KW-1185">Reference proteome</keyword>
<protein>
    <submittedName>
        <fullName evidence="1">Uncharacterized protein</fullName>
    </submittedName>
</protein>
<accession>A0A9P6ZSX6</accession>
<sequence length="483" mass="55102">MVQYRDPLEAIHTLLGNPAHAETIVYKPCKVFSDESKENRIYSEMWTGKWWHALQEQLPEGSVVAPVIIATDKTQLTQFSGSKSAYPVYLTLGNIPRAIRRKPSQQACILIGYLSVDKISNSKLSKKEKMSRIQCLFHGSMCTILEPLKEAGQTGMDVVGGDGKVRRIHPVLACYVADYPEQCFVTCAKYGTCPKCQRPASELGSNTPGEPRTEAWTMGVIKDAKAKSHNLHKFHSLCQSKGISGTMQHPFWEGFPYSNIHLSMTPDVLHQLYQGIFKHMVAWCDYFLHPSELDARIKALPPCFGVCHFQNGWSELSQISGRERKEMAHILLGCLVGKVPRRVILAYRSLLDFIYLAQYPTHDDHTLGYLQDALDTFHKHKDVLIELGVRDHFNIPKIHSLTHYINSIRMFGATDNYNSEAFERLHIDFAKDIWRATNKRDERPQMASWLDRYEKVSSFQLYLDRWSAVNPVRECKVGPKDSN</sequence>
<proteinExistence type="predicted"/>
<organism evidence="1 2">
    <name type="scientific">Suillus placidus</name>
    <dbReference type="NCBI Taxonomy" id="48579"/>
    <lineage>
        <taxon>Eukaryota</taxon>
        <taxon>Fungi</taxon>
        <taxon>Dikarya</taxon>
        <taxon>Basidiomycota</taxon>
        <taxon>Agaricomycotina</taxon>
        <taxon>Agaricomycetes</taxon>
        <taxon>Agaricomycetidae</taxon>
        <taxon>Boletales</taxon>
        <taxon>Suillineae</taxon>
        <taxon>Suillaceae</taxon>
        <taxon>Suillus</taxon>
    </lineage>
</organism>
<evidence type="ECO:0000313" key="1">
    <source>
        <dbReference type="EMBL" id="KAG1776164.1"/>
    </source>
</evidence>
<dbReference type="Pfam" id="PF18759">
    <property type="entry name" value="Plavaka"/>
    <property type="match status" value="1"/>
</dbReference>
<dbReference type="OrthoDB" id="2418900at2759"/>
<dbReference type="AlphaFoldDB" id="A0A9P6ZSX6"/>
<evidence type="ECO:0000313" key="2">
    <source>
        <dbReference type="Proteomes" id="UP000714275"/>
    </source>
</evidence>